<protein>
    <recommendedName>
        <fullName evidence="1">PilZ domain-containing protein</fullName>
    </recommendedName>
</protein>
<dbReference type="RefSeq" id="WP_008291419.1">
    <property type="nucleotide sequence ID" value="NZ_JRQD01000002.1"/>
</dbReference>
<dbReference type="GO" id="GO:0035438">
    <property type="term" value="F:cyclic-di-GMP binding"/>
    <property type="evidence" value="ECO:0007669"/>
    <property type="project" value="InterPro"/>
</dbReference>
<reference evidence="2 3" key="1">
    <citation type="submission" date="2014-09" db="EMBL/GenBank/DDBJ databases">
        <authorList>
            <person name="Grob C."/>
            <person name="Taubert M."/>
            <person name="Howat A.M."/>
            <person name="Burns O.J."/>
            <person name="Dixon J.L."/>
            <person name="Chen Y."/>
            <person name="Murrell J.C."/>
        </authorList>
    </citation>
    <scope>NUCLEOTIDE SEQUENCE [LARGE SCALE GENOMIC DNA]</scope>
    <source>
        <strain evidence="2">L4</strain>
    </source>
</reference>
<name>A0A0A0BFJ3_9GAMM</name>
<dbReference type="InterPro" id="IPR009875">
    <property type="entry name" value="PilZ_domain"/>
</dbReference>
<dbReference type="Pfam" id="PF07238">
    <property type="entry name" value="PilZ"/>
    <property type="match status" value="1"/>
</dbReference>
<proteinExistence type="predicted"/>
<evidence type="ECO:0000313" key="3">
    <source>
        <dbReference type="Proteomes" id="UP000029999"/>
    </source>
</evidence>
<dbReference type="STRING" id="392484.LP43_0888"/>
<evidence type="ECO:0000313" key="2">
    <source>
        <dbReference type="EMBL" id="KGM07278.1"/>
    </source>
</evidence>
<dbReference type="AlphaFoldDB" id="A0A0A0BFJ3"/>
<sequence length="204" mass="23237">MHYAGSDRREFFRINDTVVVDYKIIQKENVSSVAHRIAQSTDDDEGNEKAQLRALQTAFTHTLDQINHQDRDIARALRMLDEKINLISQEIQRHHNPISHDDLTDANLSGGGLAFMVAEPIEVKDHVEIYMQLLPTANTIHALASVISCEKILSASPDKPYHLRMIFTHMDEQDRNLLVKHTLNRQAEMLRGGIASDAMSLREF</sequence>
<organism evidence="2 3">
    <name type="scientific">Methylophaga thiooxydans</name>
    <dbReference type="NCBI Taxonomy" id="392484"/>
    <lineage>
        <taxon>Bacteria</taxon>
        <taxon>Pseudomonadati</taxon>
        <taxon>Pseudomonadota</taxon>
        <taxon>Gammaproteobacteria</taxon>
        <taxon>Thiotrichales</taxon>
        <taxon>Piscirickettsiaceae</taxon>
        <taxon>Methylophaga</taxon>
    </lineage>
</organism>
<accession>A0A0A0BFJ3</accession>
<comment type="caution">
    <text evidence="2">The sequence shown here is derived from an EMBL/GenBank/DDBJ whole genome shotgun (WGS) entry which is preliminary data.</text>
</comment>
<dbReference type="EMBL" id="JRQD01000002">
    <property type="protein sequence ID" value="KGM07278.1"/>
    <property type="molecule type" value="Genomic_DNA"/>
</dbReference>
<dbReference type="Proteomes" id="UP000029999">
    <property type="component" value="Unassembled WGS sequence"/>
</dbReference>
<feature type="domain" description="PilZ" evidence="1">
    <location>
        <begin position="104"/>
        <end position="181"/>
    </location>
</feature>
<gene>
    <name evidence="2" type="ORF">LP43_0888</name>
</gene>
<evidence type="ECO:0000259" key="1">
    <source>
        <dbReference type="Pfam" id="PF07238"/>
    </source>
</evidence>